<dbReference type="Gene3D" id="1.10.1740.10">
    <property type="match status" value="1"/>
</dbReference>
<keyword evidence="4" id="KW-0238">DNA-binding</keyword>
<dbReference type="Pfam" id="PF04542">
    <property type="entry name" value="Sigma70_r2"/>
    <property type="match status" value="1"/>
</dbReference>
<evidence type="ECO:0000256" key="2">
    <source>
        <dbReference type="ARBA" id="ARBA00023015"/>
    </source>
</evidence>
<evidence type="ECO:0000256" key="4">
    <source>
        <dbReference type="ARBA" id="ARBA00023125"/>
    </source>
</evidence>
<evidence type="ECO:0000256" key="5">
    <source>
        <dbReference type="ARBA" id="ARBA00023163"/>
    </source>
</evidence>
<dbReference type="EMBL" id="CAJRAU010000010">
    <property type="protein sequence ID" value="CAG5074384.1"/>
    <property type="molecule type" value="Genomic_DNA"/>
</dbReference>
<dbReference type="InterPro" id="IPR013324">
    <property type="entry name" value="RNA_pol_sigma_r3/r4-like"/>
</dbReference>
<keyword evidence="9" id="KW-1185">Reference proteome</keyword>
<keyword evidence="5" id="KW-0804">Transcription</keyword>
<dbReference type="InterPro" id="IPR039425">
    <property type="entry name" value="RNA_pol_sigma-70-like"/>
</dbReference>
<protein>
    <recommendedName>
        <fullName evidence="10">RNA polymerase sigma-70 factor, ECF subfamily</fullName>
    </recommendedName>
</protein>
<evidence type="ECO:0000259" key="6">
    <source>
        <dbReference type="Pfam" id="PF04542"/>
    </source>
</evidence>
<dbReference type="Pfam" id="PF08281">
    <property type="entry name" value="Sigma70_r4_2"/>
    <property type="match status" value="1"/>
</dbReference>
<keyword evidence="3" id="KW-0731">Sigma factor</keyword>
<evidence type="ECO:0000313" key="8">
    <source>
        <dbReference type="EMBL" id="CAG5074384.1"/>
    </source>
</evidence>
<dbReference type="PANTHER" id="PTHR43133">
    <property type="entry name" value="RNA POLYMERASE ECF-TYPE SIGMA FACTO"/>
    <property type="match status" value="1"/>
</dbReference>
<dbReference type="Proteomes" id="UP000679725">
    <property type="component" value="Unassembled WGS sequence"/>
</dbReference>
<feature type="domain" description="RNA polymerase sigma-70 region 2" evidence="6">
    <location>
        <begin position="35"/>
        <end position="102"/>
    </location>
</feature>
<dbReference type="InterPro" id="IPR013325">
    <property type="entry name" value="RNA_pol_sigma_r2"/>
</dbReference>
<evidence type="ECO:0008006" key="10">
    <source>
        <dbReference type="Google" id="ProtNLM"/>
    </source>
</evidence>
<reference evidence="8 9" key="1">
    <citation type="submission" date="2021-04" db="EMBL/GenBank/DDBJ databases">
        <authorList>
            <person name="Rodrigo-Torres L."/>
            <person name="Arahal R. D."/>
            <person name="Lucena T."/>
        </authorList>
    </citation>
    <scope>NUCLEOTIDE SEQUENCE [LARGE SCALE GENOMIC DNA]</scope>
    <source>
        <strain evidence="8 9">CECT 9623</strain>
    </source>
</reference>
<evidence type="ECO:0000313" key="9">
    <source>
        <dbReference type="Proteomes" id="UP000679725"/>
    </source>
</evidence>
<comment type="caution">
    <text evidence="8">The sequence shown here is derived from an EMBL/GenBank/DDBJ whole genome shotgun (WGS) entry which is preliminary data.</text>
</comment>
<comment type="similarity">
    <text evidence="1">Belongs to the sigma-70 factor family. ECF subfamily.</text>
</comment>
<evidence type="ECO:0000259" key="7">
    <source>
        <dbReference type="Pfam" id="PF08281"/>
    </source>
</evidence>
<dbReference type="InterPro" id="IPR014284">
    <property type="entry name" value="RNA_pol_sigma-70_dom"/>
</dbReference>
<dbReference type="Gene3D" id="1.10.10.10">
    <property type="entry name" value="Winged helix-like DNA-binding domain superfamily/Winged helix DNA-binding domain"/>
    <property type="match status" value="1"/>
</dbReference>
<dbReference type="SUPFAM" id="SSF88946">
    <property type="entry name" value="Sigma2 domain of RNA polymerase sigma factors"/>
    <property type="match status" value="1"/>
</dbReference>
<keyword evidence="2" id="KW-0805">Transcription regulation</keyword>
<dbReference type="RefSeq" id="WP_215236319.1">
    <property type="nucleotide sequence ID" value="NZ_CAJRAU010000010.1"/>
</dbReference>
<name>A0ABM8UXI9_9BACT</name>
<dbReference type="CDD" id="cd06171">
    <property type="entry name" value="Sigma70_r4"/>
    <property type="match status" value="1"/>
</dbReference>
<dbReference type="InterPro" id="IPR007627">
    <property type="entry name" value="RNA_pol_sigma70_r2"/>
</dbReference>
<proteinExistence type="inferred from homology"/>
<dbReference type="NCBIfam" id="TIGR02937">
    <property type="entry name" value="sigma70-ECF"/>
    <property type="match status" value="1"/>
</dbReference>
<dbReference type="InterPro" id="IPR036388">
    <property type="entry name" value="WH-like_DNA-bd_sf"/>
</dbReference>
<accession>A0ABM8UXI9</accession>
<feature type="domain" description="RNA polymerase sigma factor 70 region 4 type 2" evidence="7">
    <location>
        <begin position="133"/>
        <end position="184"/>
    </location>
</feature>
<organism evidence="8 9">
    <name type="scientific">Dyadobacter linearis</name>
    <dbReference type="NCBI Taxonomy" id="2823330"/>
    <lineage>
        <taxon>Bacteria</taxon>
        <taxon>Pseudomonadati</taxon>
        <taxon>Bacteroidota</taxon>
        <taxon>Cytophagia</taxon>
        <taxon>Cytophagales</taxon>
        <taxon>Spirosomataceae</taxon>
        <taxon>Dyadobacter</taxon>
    </lineage>
</organism>
<sequence>MIENLFNDYVPHSASDEELVKLFLDSRDNYYFQKLYERYVLKVYQKCLSFTKDTSRAQDLTHDVFLKLLSKMSTFKEDAKFSTWLFSITYNQCMDLVRSGRKRIVTIYAENADQQDDFDIQRVFEVEEINTVSLKTALSQLNLEEKALLYLKYLDNRTIREIALIFKMTESAVKMRLMRSREKLRKKYLETVLFR</sequence>
<gene>
    <name evidence="8" type="ORF">DYBT9623_05073</name>
</gene>
<dbReference type="PANTHER" id="PTHR43133:SF8">
    <property type="entry name" value="RNA POLYMERASE SIGMA FACTOR HI_1459-RELATED"/>
    <property type="match status" value="1"/>
</dbReference>
<dbReference type="SUPFAM" id="SSF88659">
    <property type="entry name" value="Sigma3 and sigma4 domains of RNA polymerase sigma factors"/>
    <property type="match status" value="1"/>
</dbReference>
<dbReference type="InterPro" id="IPR013249">
    <property type="entry name" value="RNA_pol_sigma70_r4_t2"/>
</dbReference>
<evidence type="ECO:0000256" key="1">
    <source>
        <dbReference type="ARBA" id="ARBA00010641"/>
    </source>
</evidence>
<evidence type="ECO:0000256" key="3">
    <source>
        <dbReference type="ARBA" id="ARBA00023082"/>
    </source>
</evidence>